<dbReference type="Proteomes" id="UP000828390">
    <property type="component" value="Unassembled WGS sequence"/>
</dbReference>
<evidence type="ECO:0000313" key="2">
    <source>
        <dbReference type="Proteomes" id="UP000828390"/>
    </source>
</evidence>
<name>A0A9D4IQQ8_DREPO</name>
<sequence>MPTEIRRTLNVGIAIHKRSLRAPSTTYKEQKKSEETSSRFILDAAIVQDRHGSTLQFEHSKFAVFFFRSPKDIPGHPMTLKVDKELHGGYTVHIPDRAEYDPC</sequence>
<accession>A0A9D4IQQ8</accession>
<dbReference type="AlphaFoldDB" id="A0A9D4IQQ8"/>
<gene>
    <name evidence="1" type="ORF">DPMN_162635</name>
</gene>
<dbReference type="EMBL" id="JAIWYP010000008">
    <property type="protein sequence ID" value="KAH3784671.1"/>
    <property type="molecule type" value="Genomic_DNA"/>
</dbReference>
<reference evidence="1" key="1">
    <citation type="journal article" date="2019" name="bioRxiv">
        <title>The Genome of the Zebra Mussel, Dreissena polymorpha: A Resource for Invasive Species Research.</title>
        <authorList>
            <person name="McCartney M.A."/>
            <person name="Auch B."/>
            <person name="Kono T."/>
            <person name="Mallez S."/>
            <person name="Zhang Y."/>
            <person name="Obille A."/>
            <person name="Becker A."/>
            <person name="Abrahante J.E."/>
            <person name="Garbe J."/>
            <person name="Badalamenti J.P."/>
            <person name="Herman A."/>
            <person name="Mangelson H."/>
            <person name="Liachko I."/>
            <person name="Sullivan S."/>
            <person name="Sone E.D."/>
            <person name="Koren S."/>
            <person name="Silverstein K.A.T."/>
            <person name="Beckman K.B."/>
            <person name="Gohl D.M."/>
        </authorList>
    </citation>
    <scope>NUCLEOTIDE SEQUENCE</scope>
    <source>
        <strain evidence="1">Duluth1</strain>
        <tissue evidence="1">Whole animal</tissue>
    </source>
</reference>
<protein>
    <submittedName>
        <fullName evidence="1">Uncharacterized protein</fullName>
    </submittedName>
</protein>
<proteinExistence type="predicted"/>
<organism evidence="1 2">
    <name type="scientific">Dreissena polymorpha</name>
    <name type="common">Zebra mussel</name>
    <name type="synonym">Mytilus polymorpha</name>
    <dbReference type="NCBI Taxonomy" id="45954"/>
    <lineage>
        <taxon>Eukaryota</taxon>
        <taxon>Metazoa</taxon>
        <taxon>Spiralia</taxon>
        <taxon>Lophotrochozoa</taxon>
        <taxon>Mollusca</taxon>
        <taxon>Bivalvia</taxon>
        <taxon>Autobranchia</taxon>
        <taxon>Heteroconchia</taxon>
        <taxon>Euheterodonta</taxon>
        <taxon>Imparidentia</taxon>
        <taxon>Neoheterodontei</taxon>
        <taxon>Myida</taxon>
        <taxon>Dreissenoidea</taxon>
        <taxon>Dreissenidae</taxon>
        <taxon>Dreissena</taxon>
    </lineage>
</organism>
<keyword evidence="2" id="KW-1185">Reference proteome</keyword>
<evidence type="ECO:0000313" key="1">
    <source>
        <dbReference type="EMBL" id="KAH3784671.1"/>
    </source>
</evidence>
<comment type="caution">
    <text evidence="1">The sequence shown here is derived from an EMBL/GenBank/DDBJ whole genome shotgun (WGS) entry which is preliminary data.</text>
</comment>
<reference evidence="1" key="2">
    <citation type="submission" date="2020-11" db="EMBL/GenBank/DDBJ databases">
        <authorList>
            <person name="McCartney M.A."/>
            <person name="Auch B."/>
            <person name="Kono T."/>
            <person name="Mallez S."/>
            <person name="Becker A."/>
            <person name="Gohl D.M."/>
            <person name="Silverstein K.A.T."/>
            <person name="Koren S."/>
            <person name="Bechman K.B."/>
            <person name="Herman A."/>
            <person name="Abrahante J.E."/>
            <person name="Garbe J."/>
        </authorList>
    </citation>
    <scope>NUCLEOTIDE SEQUENCE</scope>
    <source>
        <strain evidence="1">Duluth1</strain>
        <tissue evidence="1">Whole animal</tissue>
    </source>
</reference>